<protein>
    <recommendedName>
        <fullName evidence="3">Lipoprotein</fullName>
    </recommendedName>
</protein>
<comment type="caution">
    <text evidence="1">The sequence shown here is derived from an EMBL/GenBank/DDBJ whole genome shotgun (WGS) entry which is preliminary data.</text>
</comment>
<reference evidence="2" key="1">
    <citation type="journal article" date="2019" name="Int. J. Syst. Evol. Microbiol.">
        <title>The Global Catalogue of Microorganisms (GCM) 10K type strain sequencing project: providing services to taxonomists for standard genome sequencing and annotation.</title>
        <authorList>
            <consortium name="The Broad Institute Genomics Platform"/>
            <consortium name="The Broad Institute Genome Sequencing Center for Infectious Disease"/>
            <person name="Wu L."/>
            <person name="Ma J."/>
        </authorList>
    </citation>
    <scope>NUCLEOTIDE SEQUENCE [LARGE SCALE GENOMIC DNA]</scope>
    <source>
        <strain evidence="2">KACC 12602</strain>
    </source>
</reference>
<proteinExistence type="predicted"/>
<evidence type="ECO:0008006" key="3">
    <source>
        <dbReference type="Google" id="ProtNLM"/>
    </source>
</evidence>
<dbReference type="EMBL" id="JBHSKT010000005">
    <property type="protein sequence ID" value="MFC5271072.1"/>
    <property type="molecule type" value="Genomic_DNA"/>
</dbReference>
<organism evidence="1 2">
    <name type="scientific">Adhaeribacter terreus</name>
    <dbReference type="NCBI Taxonomy" id="529703"/>
    <lineage>
        <taxon>Bacteria</taxon>
        <taxon>Pseudomonadati</taxon>
        <taxon>Bacteroidota</taxon>
        <taxon>Cytophagia</taxon>
        <taxon>Cytophagales</taxon>
        <taxon>Hymenobacteraceae</taxon>
        <taxon>Adhaeribacter</taxon>
    </lineage>
</organism>
<accession>A0ABW0EB40</accession>
<dbReference type="Proteomes" id="UP001596161">
    <property type="component" value="Unassembled WGS sequence"/>
</dbReference>
<evidence type="ECO:0000313" key="2">
    <source>
        <dbReference type="Proteomes" id="UP001596161"/>
    </source>
</evidence>
<dbReference type="RefSeq" id="WP_378017438.1">
    <property type="nucleotide sequence ID" value="NZ_JBHSKT010000005.1"/>
</dbReference>
<dbReference type="PROSITE" id="PS51257">
    <property type="entry name" value="PROKAR_LIPOPROTEIN"/>
    <property type="match status" value="1"/>
</dbReference>
<keyword evidence="2" id="KW-1185">Reference proteome</keyword>
<name>A0ABW0EB40_9BACT</name>
<gene>
    <name evidence="1" type="ORF">ACFPIB_10655</name>
</gene>
<sequence>MKILRDLLVFFSFVFTLASCDALEKTDRVRSEVITEVKGKNLMYEMWLTGTEKFHYKFILAGPQDTTQLFEARFQDPTASEAIMEIEQTGSGLKIVLDKQIEKQSKTVDGVTYELEGKK</sequence>
<evidence type="ECO:0000313" key="1">
    <source>
        <dbReference type="EMBL" id="MFC5271072.1"/>
    </source>
</evidence>